<dbReference type="Proteomes" id="UP001386955">
    <property type="component" value="Unassembled WGS sequence"/>
</dbReference>
<name>A0AAN9XV91_PSOTE</name>
<protein>
    <submittedName>
        <fullName evidence="1">Uncharacterized protein</fullName>
    </submittedName>
</protein>
<reference evidence="1 2" key="1">
    <citation type="submission" date="2024-01" db="EMBL/GenBank/DDBJ databases">
        <title>The genomes of 5 underutilized Papilionoideae crops provide insights into root nodulation and disease resistanc.</title>
        <authorList>
            <person name="Jiang F."/>
        </authorList>
    </citation>
    <scope>NUCLEOTIDE SEQUENCE [LARGE SCALE GENOMIC DNA]</scope>
    <source>
        <strain evidence="1">DUOXIRENSHENG_FW03</strain>
        <tissue evidence="1">Leaves</tissue>
    </source>
</reference>
<dbReference type="PANTHER" id="PTHR33237:SF46">
    <property type="entry name" value="OS01G0606100 PROTEIN"/>
    <property type="match status" value="1"/>
</dbReference>
<proteinExistence type="predicted"/>
<sequence length="143" mass="16338">MSLSMDTPKRQAQKILLAMATVVVVAAKRASRKLKAAAPATREEWRVELRSKKKLLSNIRSKAVPFLRGKKKKQRDEDFGKGGVWQKTIMMGDKCEPLDFSGVIYYDSNGKQVNELPNKSPRATASPVPDYYFIRHRELRHHL</sequence>
<gene>
    <name evidence="1" type="ORF">VNO78_02689</name>
</gene>
<organism evidence="1 2">
    <name type="scientific">Psophocarpus tetragonolobus</name>
    <name type="common">Winged bean</name>
    <name type="synonym">Dolichos tetragonolobus</name>
    <dbReference type="NCBI Taxonomy" id="3891"/>
    <lineage>
        <taxon>Eukaryota</taxon>
        <taxon>Viridiplantae</taxon>
        <taxon>Streptophyta</taxon>
        <taxon>Embryophyta</taxon>
        <taxon>Tracheophyta</taxon>
        <taxon>Spermatophyta</taxon>
        <taxon>Magnoliopsida</taxon>
        <taxon>eudicotyledons</taxon>
        <taxon>Gunneridae</taxon>
        <taxon>Pentapetalae</taxon>
        <taxon>rosids</taxon>
        <taxon>fabids</taxon>
        <taxon>Fabales</taxon>
        <taxon>Fabaceae</taxon>
        <taxon>Papilionoideae</taxon>
        <taxon>50 kb inversion clade</taxon>
        <taxon>NPAAA clade</taxon>
        <taxon>indigoferoid/millettioid clade</taxon>
        <taxon>Phaseoleae</taxon>
        <taxon>Psophocarpus</taxon>
    </lineage>
</organism>
<accession>A0AAN9XV91</accession>
<dbReference type="AlphaFoldDB" id="A0AAN9XV91"/>
<comment type="caution">
    <text evidence="1">The sequence shown here is derived from an EMBL/GenBank/DDBJ whole genome shotgun (WGS) entry which is preliminary data.</text>
</comment>
<evidence type="ECO:0000313" key="2">
    <source>
        <dbReference type="Proteomes" id="UP001386955"/>
    </source>
</evidence>
<keyword evidence="2" id="KW-1185">Reference proteome</keyword>
<dbReference type="PANTHER" id="PTHR33237">
    <property type="entry name" value="F2P16.13 PROTEIN-RELATED"/>
    <property type="match status" value="1"/>
</dbReference>
<dbReference type="EMBL" id="JAYMYS010000001">
    <property type="protein sequence ID" value="KAK7411256.1"/>
    <property type="molecule type" value="Genomic_DNA"/>
</dbReference>
<evidence type="ECO:0000313" key="1">
    <source>
        <dbReference type="EMBL" id="KAK7411256.1"/>
    </source>
</evidence>